<protein>
    <recommendedName>
        <fullName evidence="4">DUF5667 domain-containing protein</fullName>
    </recommendedName>
</protein>
<comment type="caution">
    <text evidence="2">The sequence shown here is derived from an EMBL/GenBank/DDBJ whole genome shotgun (WGS) entry which is preliminary data.</text>
</comment>
<reference evidence="2 3" key="1">
    <citation type="submission" date="2024-09" db="EMBL/GenBank/DDBJ databases">
        <authorList>
            <person name="Sun Q."/>
            <person name="Mori K."/>
        </authorList>
    </citation>
    <scope>NUCLEOTIDE SEQUENCE [LARGE SCALE GENOMIC DNA]</scope>
    <source>
        <strain evidence="2 3">CGMCC 1.15906</strain>
    </source>
</reference>
<keyword evidence="3" id="KW-1185">Reference proteome</keyword>
<feature type="compositionally biased region" description="Gly residues" evidence="1">
    <location>
        <begin position="437"/>
        <end position="449"/>
    </location>
</feature>
<name>A0ABV6QW11_9ACTN</name>
<feature type="compositionally biased region" description="Gly residues" evidence="1">
    <location>
        <begin position="336"/>
        <end position="384"/>
    </location>
</feature>
<dbReference type="EMBL" id="JBHLTC010000040">
    <property type="protein sequence ID" value="MFC0628824.1"/>
    <property type="molecule type" value="Genomic_DNA"/>
</dbReference>
<feature type="compositionally biased region" description="Basic and acidic residues" evidence="1">
    <location>
        <begin position="204"/>
        <end position="213"/>
    </location>
</feature>
<gene>
    <name evidence="2" type="ORF">ACFFGN_32460</name>
</gene>
<feature type="compositionally biased region" description="Low complexity" evidence="1">
    <location>
        <begin position="286"/>
        <end position="298"/>
    </location>
</feature>
<evidence type="ECO:0000313" key="2">
    <source>
        <dbReference type="EMBL" id="MFC0628824.1"/>
    </source>
</evidence>
<accession>A0ABV6QW11</accession>
<dbReference type="RefSeq" id="WP_380055798.1">
    <property type="nucleotide sequence ID" value="NZ_JBHLTC010000040.1"/>
</dbReference>
<dbReference type="Proteomes" id="UP001589890">
    <property type="component" value="Unassembled WGS sequence"/>
</dbReference>
<feature type="compositionally biased region" description="Basic and acidic residues" evidence="1">
    <location>
        <begin position="157"/>
        <end position="180"/>
    </location>
</feature>
<sequence length="481" mass="48699">MAESFDLDAIAADDALLDLLAAGGGAAFEALEAGGSDPAVLLLADLRLAVEVEDELPVEHIEDAETFLARCAALNPVSDPLARKIATRTLALGVAAVAALSVSGVAAAVTGDPLSPYEKVIEKVVQGFLPEISFPAEDLEGLPVTNKVRINKVAKDYKAKRAEEQRRERERTNEDGHEESAIDVLTPSKVSNRIPPLLGEEDINDKTTGDKTTGDNTVKPPLVDKTEPVVPKPEQTVKPSAKPSAKPTAVPPPVTETTPPVTETTPTPTPTPPPTTETSPTPPPTTETSPTPQTSVPPIQTGDNGETGQPGTSVPSTAPTQNKPTGKPTDQPNGQVGEGNNGQTGNGETGGQTGNGETGGQTGDGDTGNGETGGDNGSGNGDNGSGDDNTGDKGSGEQGGDKDPAGQDGSGTDLGGELTGLVDGLPIIGNNGHHNANGGGKGHGKGGAGAAHRSAEAKTGGFTPAVLRQFLAMLNGVMVTR</sequence>
<feature type="compositionally biased region" description="Gly residues" evidence="1">
    <location>
        <begin position="408"/>
        <end position="418"/>
    </location>
</feature>
<feature type="compositionally biased region" description="Pro residues" evidence="1">
    <location>
        <begin position="267"/>
        <end position="285"/>
    </location>
</feature>
<feature type="compositionally biased region" description="Basic and acidic residues" evidence="1">
    <location>
        <begin position="390"/>
        <end position="405"/>
    </location>
</feature>
<feature type="region of interest" description="Disordered" evidence="1">
    <location>
        <begin position="157"/>
        <end position="451"/>
    </location>
</feature>
<evidence type="ECO:0008006" key="4">
    <source>
        <dbReference type="Google" id="ProtNLM"/>
    </source>
</evidence>
<organism evidence="2 3">
    <name type="scientific">Kribbella deserti</name>
    <dbReference type="NCBI Taxonomy" id="1926257"/>
    <lineage>
        <taxon>Bacteria</taxon>
        <taxon>Bacillati</taxon>
        <taxon>Actinomycetota</taxon>
        <taxon>Actinomycetes</taxon>
        <taxon>Propionibacteriales</taxon>
        <taxon>Kribbellaceae</taxon>
        <taxon>Kribbella</taxon>
    </lineage>
</organism>
<evidence type="ECO:0000313" key="3">
    <source>
        <dbReference type="Proteomes" id="UP001589890"/>
    </source>
</evidence>
<evidence type="ECO:0000256" key="1">
    <source>
        <dbReference type="SAM" id="MobiDB-lite"/>
    </source>
</evidence>
<proteinExistence type="predicted"/>
<feature type="compositionally biased region" description="Low complexity" evidence="1">
    <location>
        <begin position="255"/>
        <end position="266"/>
    </location>
</feature>
<feature type="compositionally biased region" description="Low complexity" evidence="1">
    <location>
        <begin position="236"/>
        <end position="248"/>
    </location>
</feature>
<feature type="compositionally biased region" description="Polar residues" evidence="1">
    <location>
        <begin position="301"/>
        <end position="332"/>
    </location>
</feature>